<reference evidence="2 3" key="1">
    <citation type="journal article" date="2024" name="Nat. Commun.">
        <title>Phylogenomics reveals the evolutionary origins of lichenization in chlorophyte algae.</title>
        <authorList>
            <person name="Puginier C."/>
            <person name="Libourel C."/>
            <person name="Otte J."/>
            <person name="Skaloud P."/>
            <person name="Haon M."/>
            <person name="Grisel S."/>
            <person name="Petersen M."/>
            <person name="Berrin J.G."/>
            <person name="Delaux P.M."/>
            <person name="Dal Grande F."/>
            <person name="Keller J."/>
        </authorList>
    </citation>
    <scope>NUCLEOTIDE SEQUENCE [LARGE SCALE GENOMIC DNA]</scope>
    <source>
        <strain evidence="2 3">SAG 245.80</strain>
    </source>
</reference>
<feature type="compositionally biased region" description="Polar residues" evidence="1">
    <location>
        <begin position="142"/>
        <end position="152"/>
    </location>
</feature>
<keyword evidence="3" id="KW-1185">Reference proteome</keyword>
<accession>A0AAW1S6S3</accession>
<protein>
    <submittedName>
        <fullName evidence="2">Uncharacterized protein</fullName>
    </submittedName>
</protein>
<gene>
    <name evidence="2" type="ORF">WJX81_001007</name>
</gene>
<comment type="caution">
    <text evidence="2">The sequence shown here is derived from an EMBL/GenBank/DDBJ whole genome shotgun (WGS) entry which is preliminary data.</text>
</comment>
<evidence type="ECO:0000313" key="2">
    <source>
        <dbReference type="EMBL" id="KAK9841756.1"/>
    </source>
</evidence>
<sequence length="564" mass="59324">MLSIDDLLRGNGKLPDNQLHGTQSQDWLDPRLADLSPSDLLFDVPEGSWGGDLCAPRGHPAKGWHVSAPGRVSAAALRAMMPPPPVQVAEELARRAGSTSTVSTCWAPAAAAGWLERQCASEGSVPKRELHHTRSGPAEPPQRTSPTSSDTRGSPGVPTLVTPPRRAWSADDHKAMHCAPRCGKRKCQPAEVDPDAERAYLMQQVADLQAEKLSIEGHVSVLEQALVEAVHMQARPTPALAARGQLARPQSSPAAQRQRESAVPLMFDAMQPFDGQARIVVAACDNLVTTAAEVSELPWSKFVMLMKECVYGVAGALAEAAKAGPGACAAAQRASDIGRSTALLVAAVAGGNPKHARTAFSLRLDRSQPCDAAPSPQAAWARVAQILHLSPVQCRELVRLRVELLGRLQPLLQERAALAAGLGSGPPAPGGGGDTVAALSMDYLRWAHQAERMGANLDADHRLMREFCARVTCRVLTPRQYAQALVASYPYLPDALALAGCVATAEAPPGASARDESGASPDPKPAVAARTLRPAAPSGEFAAVSGCSMTSAFPKKAKAPARSP</sequence>
<dbReference type="Proteomes" id="UP001445335">
    <property type="component" value="Unassembled WGS sequence"/>
</dbReference>
<dbReference type="AlphaFoldDB" id="A0AAW1S6S3"/>
<organism evidence="2 3">
    <name type="scientific">Elliptochloris bilobata</name>
    <dbReference type="NCBI Taxonomy" id="381761"/>
    <lineage>
        <taxon>Eukaryota</taxon>
        <taxon>Viridiplantae</taxon>
        <taxon>Chlorophyta</taxon>
        <taxon>core chlorophytes</taxon>
        <taxon>Trebouxiophyceae</taxon>
        <taxon>Trebouxiophyceae incertae sedis</taxon>
        <taxon>Elliptochloris clade</taxon>
        <taxon>Elliptochloris</taxon>
    </lineage>
</organism>
<feature type="region of interest" description="Disordered" evidence="1">
    <location>
        <begin position="123"/>
        <end position="172"/>
    </location>
</feature>
<evidence type="ECO:0000256" key="1">
    <source>
        <dbReference type="SAM" id="MobiDB-lite"/>
    </source>
</evidence>
<evidence type="ECO:0000313" key="3">
    <source>
        <dbReference type="Proteomes" id="UP001445335"/>
    </source>
</evidence>
<proteinExistence type="predicted"/>
<dbReference type="EMBL" id="JALJOU010000010">
    <property type="protein sequence ID" value="KAK9841756.1"/>
    <property type="molecule type" value="Genomic_DNA"/>
</dbReference>
<name>A0AAW1S6S3_9CHLO</name>
<feature type="region of interest" description="Disordered" evidence="1">
    <location>
        <begin position="507"/>
        <end position="527"/>
    </location>
</feature>